<gene>
    <name evidence="8" type="ORF">PV328_003652</name>
</gene>
<keyword evidence="1" id="KW-0479">Metal-binding</keyword>
<dbReference type="PROSITE" id="PS50157">
    <property type="entry name" value="ZINC_FINGER_C2H2_2"/>
    <property type="match status" value="1"/>
</dbReference>
<reference evidence="8" key="1">
    <citation type="journal article" date="2023" name="bioRxiv">
        <title>Scaffold-level genome assemblies of two parasitoid biocontrol wasps reveal the parthenogenesis mechanism and an associated novel virus.</title>
        <authorList>
            <person name="Inwood S."/>
            <person name="Skelly J."/>
            <person name="Guhlin J."/>
            <person name="Harrop T."/>
            <person name="Goldson S."/>
            <person name="Dearden P."/>
        </authorList>
    </citation>
    <scope>NUCLEOTIDE SEQUENCE</scope>
    <source>
        <strain evidence="8">Irish</strain>
        <tissue evidence="8">Whole body</tissue>
    </source>
</reference>
<dbReference type="PANTHER" id="PTHR23057">
    <property type="entry name" value="JUXTAPOSED WITH ANOTHER ZINC FINGER PROTEIN 1"/>
    <property type="match status" value="1"/>
</dbReference>
<evidence type="ECO:0000259" key="7">
    <source>
        <dbReference type="PROSITE" id="PS50157"/>
    </source>
</evidence>
<organism evidence="8 9">
    <name type="scientific">Microctonus aethiopoides</name>
    <dbReference type="NCBI Taxonomy" id="144406"/>
    <lineage>
        <taxon>Eukaryota</taxon>
        <taxon>Metazoa</taxon>
        <taxon>Ecdysozoa</taxon>
        <taxon>Arthropoda</taxon>
        <taxon>Hexapoda</taxon>
        <taxon>Insecta</taxon>
        <taxon>Pterygota</taxon>
        <taxon>Neoptera</taxon>
        <taxon>Endopterygota</taxon>
        <taxon>Hymenoptera</taxon>
        <taxon>Apocrita</taxon>
        <taxon>Ichneumonoidea</taxon>
        <taxon>Braconidae</taxon>
        <taxon>Euphorinae</taxon>
        <taxon>Microctonus</taxon>
    </lineage>
</organism>
<accession>A0AA39KKW3</accession>
<reference evidence="8" key="2">
    <citation type="submission" date="2023-03" db="EMBL/GenBank/DDBJ databases">
        <authorList>
            <person name="Inwood S.N."/>
            <person name="Skelly J.G."/>
            <person name="Guhlin J."/>
            <person name="Harrop T.W.R."/>
            <person name="Goldson S.G."/>
            <person name="Dearden P.K."/>
        </authorList>
    </citation>
    <scope>NUCLEOTIDE SEQUENCE</scope>
    <source>
        <strain evidence="8">Irish</strain>
        <tissue evidence="8">Whole body</tissue>
    </source>
</reference>
<dbReference type="SUPFAM" id="SSF57667">
    <property type="entry name" value="beta-beta-alpha zinc fingers"/>
    <property type="match status" value="1"/>
</dbReference>
<dbReference type="GO" id="GO:0008270">
    <property type="term" value="F:zinc ion binding"/>
    <property type="evidence" value="ECO:0007669"/>
    <property type="project" value="UniProtKB-KW"/>
</dbReference>
<evidence type="ECO:0000256" key="2">
    <source>
        <dbReference type="ARBA" id="ARBA00022737"/>
    </source>
</evidence>
<keyword evidence="2" id="KW-0677">Repeat</keyword>
<dbReference type="InterPro" id="IPR051580">
    <property type="entry name" value="ZnF-Chromatin_assoc"/>
</dbReference>
<feature type="compositionally biased region" description="Acidic residues" evidence="6">
    <location>
        <begin position="97"/>
        <end position="112"/>
    </location>
</feature>
<evidence type="ECO:0000313" key="9">
    <source>
        <dbReference type="Proteomes" id="UP001168990"/>
    </source>
</evidence>
<feature type="compositionally biased region" description="Polar residues" evidence="6">
    <location>
        <begin position="80"/>
        <end position="95"/>
    </location>
</feature>
<feature type="compositionally biased region" description="Low complexity" evidence="6">
    <location>
        <begin position="352"/>
        <end position="370"/>
    </location>
</feature>
<evidence type="ECO:0000256" key="6">
    <source>
        <dbReference type="SAM" id="MobiDB-lite"/>
    </source>
</evidence>
<dbReference type="InterPro" id="IPR013087">
    <property type="entry name" value="Znf_C2H2_type"/>
</dbReference>
<dbReference type="PANTHER" id="PTHR23057:SF0">
    <property type="entry name" value="JUXTAPOSED WITH ANOTHER ZINC FINGER PROTEIN 1"/>
    <property type="match status" value="1"/>
</dbReference>
<dbReference type="Gene3D" id="3.30.160.60">
    <property type="entry name" value="Classic Zinc Finger"/>
    <property type="match status" value="1"/>
</dbReference>
<feature type="domain" description="C2H2-type" evidence="7">
    <location>
        <begin position="7"/>
        <end position="37"/>
    </location>
</feature>
<keyword evidence="4" id="KW-0862">Zinc</keyword>
<feature type="region of interest" description="Disordered" evidence="6">
    <location>
        <begin position="351"/>
        <end position="370"/>
    </location>
</feature>
<sequence length="370" mass="41503">MAVFMLNVCKFNACGLTFKSLGHLIQHIEETHIDYDPHVVEQTEKQQPTCIPLSYALRFLTDAARQEGLKPIQQGRDKQTNFTSPNRNKNVTPTGSEAEEVEDLTSEPEDSNDSWTTSEEFSADYILRYGSRVVNQSNTTHTTTATTTTTNTIINNNNNNNNNNSNINNNIDKPFACPVPGCKKRYKNINGIKYHSKNGHKNDGKIRKAFKCSCGKSYKTTYGLKNHAAMQHNSSITGLNIKTTIQSTKQQLMKNVNENENIISTLDIVAPLKVSKNKIPAIEDHGYIKSERSILTETEIECDNDLGILTPASTPPLTLHNISKGDQHHLHHQQSNVHQVRTLNKYLTATPNNVNNSSRRGIINNNKNDY</sequence>
<comment type="caution">
    <text evidence="8">The sequence shown here is derived from an EMBL/GenBank/DDBJ whole genome shotgun (WGS) entry which is preliminary data.</text>
</comment>
<dbReference type="AlphaFoldDB" id="A0AA39KKW3"/>
<keyword evidence="9" id="KW-1185">Reference proteome</keyword>
<evidence type="ECO:0000256" key="4">
    <source>
        <dbReference type="ARBA" id="ARBA00022833"/>
    </source>
</evidence>
<evidence type="ECO:0000256" key="1">
    <source>
        <dbReference type="ARBA" id="ARBA00022723"/>
    </source>
</evidence>
<evidence type="ECO:0000313" key="8">
    <source>
        <dbReference type="EMBL" id="KAK0165101.1"/>
    </source>
</evidence>
<dbReference type="EMBL" id="JAQQBS010001422">
    <property type="protein sequence ID" value="KAK0165101.1"/>
    <property type="molecule type" value="Genomic_DNA"/>
</dbReference>
<protein>
    <recommendedName>
        <fullName evidence="7">C2H2-type domain-containing protein</fullName>
    </recommendedName>
</protein>
<dbReference type="SMART" id="SM00355">
    <property type="entry name" value="ZnF_C2H2"/>
    <property type="match status" value="3"/>
</dbReference>
<keyword evidence="3 5" id="KW-0863">Zinc-finger</keyword>
<dbReference type="PROSITE" id="PS00028">
    <property type="entry name" value="ZINC_FINGER_C2H2_1"/>
    <property type="match status" value="2"/>
</dbReference>
<dbReference type="GO" id="GO:0005634">
    <property type="term" value="C:nucleus"/>
    <property type="evidence" value="ECO:0007669"/>
    <property type="project" value="TreeGrafter"/>
</dbReference>
<evidence type="ECO:0000256" key="3">
    <source>
        <dbReference type="ARBA" id="ARBA00022771"/>
    </source>
</evidence>
<name>A0AA39KKW3_9HYME</name>
<feature type="region of interest" description="Disordered" evidence="6">
    <location>
        <begin position="70"/>
        <end position="117"/>
    </location>
</feature>
<proteinExistence type="predicted"/>
<dbReference type="Proteomes" id="UP001168990">
    <property type="component" value="Unassembled WGS sequence"/>
</dbReference>
<evidence type="ECO:0000256" key="5">
    <source>
        <dbReference type="PROSITE-ProRule" id="PRU00042"/>
    </source>
</evidence>
<dbReference type="InterPro" id="IPR036236">
    <property type="entry name" value="Znf_C2H2_sf"/>
</dbReference>